<dbReference type="Pfam" id="PF01321">
    <property type="entry name" value="Creatinase_N"/>
    <property type="match status" value="1"/>
</dbReference>
<dbReference type="PANTHER" id="PTHR43763:SF6">
    <property type="entry name" value="XAA-PRO AMINOPEPTIDASE 1"/>
    <property type="match status" value="1"/>
</dbReference>
<dbReference type="PANTHER" id="PTHR43763">
    <property type="entry name" value="XAA-PRO AMINOPEPTIDASE 1"/>
    <property type="match status" value="1"/>
</dbReference>
<dbReference type="FunFam" id="3.40.350.10:FF:000003">
    <property type="entry name" value="Xaa-pro aminopeptidase P"/>
    <property type="match status" value="1"/>
</dbReference>
<organism evidence="7 8">
    <name type="scientific">Hespellia stercorisuis DSM 15480</name>
    <dbReference type="NCBI Taxonomy" id="1121950"/>
    <lineage>
        <taxon>Bacteria</taxon>
        <taxon>Bacillati</taxon>
        <taxon>Bacillota</taxon>
        <taxon>Clostridia</taxon>
        <taxon>Lachnospirales</taxon>
        <taxon>Lachnospiraceae</taxon>
        <taxon>Hespellia</taxon>
    </lineage>
</organism>
<evidence type="ECO:0000259" key="4">
    <source>
        <dbReference type="Pfam" id="PF00557"/>
    </source>
</evidence>
<dbReference type="EMBL" id="FQZY01000077">
    <property type="protein sequence ID" value="SHK71898.1"/>
    <property type="molecule type" value="Genomic_DNA"/>
</dbReference>
<keyword evidence="8" id="KW-1185">Reference proteome</keyword>
<dbReference type="AlphaFoldDB" id="A0A1M6URN9"/>
<dbReference type="FunFam" id="3.90.230.10:FF:000009">
    <property type="entry name" value="xaa-Pro aminopeptidase 2"/>
    <property type="match status" value="1"/>
</dbReference>
<dbReference type="STRING" id="1121950.SAMN02745243_03585"/>
<evidence type="ECO:0000313" key="8">
    <source>
        <dbReference type="Proteomes" id="UP000184301"/>
    </source>
</evidence>
<sequence>MIAERIEQLRAQMKERQIDAYMVPSADYHQSEYVGKHFKERAFITGFTGSAGTAVITMDEAGLWTDGRYFLQAGQQLQGTGVTLFKMGEEGVPTVEEYLVKKLPEHGVLGFDGRVVSAGEGRSLLEKFAGKQGEIHCDMDLVGEIWKNRPALSDKPAFLLEEKYAGESAASKLSRVREVMGEAGAGVHVLTTLDDICWLLNIRGDDIAYSPLVLCYCIVYMDRVVLYIDEQKLDDQIRAQFQKDQVEVRPYGSIYEDVRQFGAGDTLLLDPSGVNYTIYSSLAAEVKTVEQRNPSTMFKAVKNKVEVENIKAAHIKDAVAVTKFLYWLKHHIGRVPLTEMSVSDKLEEFRREQEGFIEPSFAPISAYRDHAAIVHYESTPETNVELKPEGLLLMDTGGHYYEGTTDITRTIALGKLTQEEKEHFTITLRSMLRLANTKFLYGCTGENLDVVARRPFWEVGLNYNHGTGHGVGYLMNVHEGPQNLRWRATGQPSYPLETGMTVTDEPGLYIEGSHGIRLENELTVCEAEKNEYGQFMKFEFLTYVPIDLDAVIPEKMSDRDRKMLNDYHKIVYEKISPYLTDAECFWLCEVTRKI</sequence>
<dbReference type="InterPro" id="IPR033740">
    <property type="entry name" value="Pept_M24B"/>
</dbReference>
<dbReference type="InterPro" id="IPR029149">
    <property type="entry name" value="Creatin/AminoP/Spt16_N"/>
</dbReference>
<accession>A0A1M6URN9</accession>
<dbReference type="RefSeq" id="WP_073112901.1">
    <property type="nucleotide sequence ID" value="NZ_FQZY01000077.1"/>
</dbReference>
<gene>
    <name evidence="7" type="ORF">SAMN02745243_03585</name>
</gene>
<dbReference type="InterPro" id="IPR032416">
    <property type="entry name" value="Peptidase_M24_C"/>
</dbReference>
<reference evidence="7 8" key="1">
    <citation type="submission" date="2016-11" db="EMBL/GenBank/DDBJ databases">
        <authorList>
            <person name="Jaros S."/>
            <person name="Januszkiewicz K."/>
            <person name="Wedrychowicz H."/>
        </authorList>
    </citation>
    <scope>NUCLEOTIDE SEQUENCE [LARGE SCALE GENOMIC DNA]</scope>
    <source>
        <strain evidence="7 8">DSM 15480</strain>
    </source>
</reference>
<dbReference type="GO" id="GO:0046872">
    <property type="term" value="F:metal ion binding"/>
    <property type="evidence" value="ECO:0007669"/>
    <property type="project" value="UniProtKB-KW"/>
</dbReference>
<dbReference type="CDD" id="cd01085">
    <property type="entry name" value="APP"/>
    <property type="match status" value="1"/>
</dbReference>
<evidence type="ECO:0000256" key="3">
    <source>
        <dbReference type="ARBA" id="ARBA00022801"/>
    </source>
</evidence>
<dbReference type="InterPro" id="IPR000587">
    <property type="entry name" value="Creatinase_N"/>
</dbReference>
<feature type="domain" description="Creatinase N-terminal" evidence="5">
    <location>
        <begin position="5"/>
        <end position="130"/>
    </location>
</feature>
<dbReference type="GO" id="GO:0070006">
    <property type="term" value="F:metalloaminopeptidase activity"/>
    <property type="evidence" value="ECO:0007669"/>
    <property type="project" value="InterPro"/>
</dbReference>
<feature type="domain" description="Peptidase M24" evidence="4">
    <location>
        <begin position="308"/>
        <end position="524"/>
    </location>
</feature>
<evidence type="ECO:0000259" key="5">
    <source>
        <dbReference type="Pfam" id="PF01321"/>
    </source>
</evidence>
<dbReference type="SUPFAM" id="SSF53092">
    <property type="entry name" value="Creatinase/prolidase N-terminal domain"/>
    <property type="match status" value="2"/>
</dbReference>
<evidence type="ECO:0000313" key="7">
    <source>
        <dbReference type="EMBL" id="SHK71898.1"/>
    </source>
</evidence>
<evidence type="ECO:0000256" key="1">
    <source>
        <dbReference type="ARBA" id="ARBA00008766"/>
    </source>
</evidence>
<feature type="domain" description="Peptidase M24 C-terminal" evidence="6">
    <location>
        <begin position="534"/>
        <end position="594"/>
    </location>
</feature>
<dbReference type="OrthoDB" id="9806388at2"/>
<dbReference type="Pfam" id="PF16189">
    <property type="entry name" value="Creatinase_N_2"/>
    <property type="match status" value="1"/>
</dbReference>
<dbReference type="SUPFAM" id="SSF55920">
    <property type="entry name" value="Creatinase/aminopeptidase"/>
    <property type="match status" value="1"/>
</dbReference>
<dbReference type="Gene3D" id="3.90.230.10">
    <property type="entry name" value="Creatinase/methionine aminopeptidase superfamily"/>
    <property type="match status" value="1"/>
</dbReference>
<dbReference type="GO" id="GO:0005737">
    <property type="term" value="C:cytoplasm"/>
    <property type="evidence" value="ECO:0007669"/>
    <property type="project" value="UniProtKB-ARBA"/>
</dbReference>
<dbReference type="InterPro" id="IPR000994">
    <property type="entry name" value="Pept_M24"/>
</dbReference>
<keyword evidence="2" id="KW-0479">Metal-binding</keyword>
<name>A0A1M6URN9_9FIRM</name>
<evidence type="ECO:0000259" key="6">
    <source>
        <dbReference type="Pfam" id="PF16188"/>
    </source>
</evidence>
<dbReference type="InterPro" id="IPR050422">
    <property type="entry name" value="X-Pro_aminopeptidase_P"/>
</dbReference>
<comment type="similarity">
    <text evidence="1">Belongs to the peptidase M24B family.</text>
</comment>
<keyword evidence="7" id="KW-0031">Aminopeptidase</keyword>
<dbReference type="Pfam" id="PF16188">
    <property type="entry name" value="Peptidase_M24_C"/>
    <property type="match status" value="1"/>
</dbReference>
<proteinExistence type="inferred from homology"/>
<keyword evidence="7" id="KW-0645">Protease</keyword>
<dbReference type="InterPro" id="IPR036005">
    <property type="entry name" value="Creatinase/aminopeptidase-like"/>
</dbReference>
<protein>
    <submittedName>
        <fullName evidence="7">Xaa-Pro aminopeptidase</fullName>
    </submittedName>
</protein>
<keyword evidence="3" id="KW-0378">Hydrolase</keyword>
<dbReference type="Gene3D" id="3.40.350.10">
    <property type="entry name" value="Creatinase/prolidase N-terminal domain"/>
    <property type="match status" value="2"/>
</dbReference>
<dbReference type="Proteomes" id="UP000184301">
    <property type="component" value="Unassembled WGS sequence"/>
</dbReference>
<evidence type="ECO:0000256" key="2">
    <source>
        <dbReference type="ARBA" id="ARBA00022723"/>
    </source>
</evidence>
<dbReference type="Pfam" id="PF00557">
    <property type="entry name" value="Peptidase_M24"/>
    <property type="match status" value="1"/>
</dbReference>